<dbReference type="Pfam" id="PF13561">
    <property type="entry name" value="adh_short_C2"/>
    <property type="match status" value="1"/>
</dbReference>
<sequence>MATKNVLITGGARGIGRSLSRGFLAKGHRVYILDIDEEELRHTTDVHLREHSSRIGSSVCNLRDVKNIREKVQDAAKFFGGKIDVLINNAGIAHPYWKDNKTMEAHETIDQWQAYIETNLTAPFAVSQASIPFMKSSSAQAASEAAINTPTDDAGPCIILVGSFRSQQSDKHQEGYASTKAGEIGLMHSMAISLSNLGIRVNMISPGKIVVVHESKSGEEDGITWKDAITEEDVELHPTNRPGRPEDIFGAADYLIHAGFVTGQNLVVDGGALRVKVKA</sequence>
<dbReference type="AlphaFoldDB" id="A0A2J6PH41"/>
<dbReference type="OrthoDB" id="47007at2759"/>
<dbReference type="EMBL" id="KZ613533">
    <property type="protein sequence ID" value="PMD13323.1"/>
    <property type="molecule type" value="Genomic_DNA"/>
</dbReference>
<evidence type="ECO:0000256" key="2">
    <source>
        <dbReference type="ARBA" id="ARBA00023002"/>
    </source>
</evidence>
<proteinExistence type="inferred from homology"/>
<dbReference type="PANTHER" id="PTHR42760:SF133">
    <property type="entry name" value="3-OXOACYL-[ACYL-CARRIER-PROTEIN] REDUCTASE"/>
    <property type="match status" value="1"/>
</dbReference>
<dbReference type="PANTHER" id="PTHR42760">
    <property type="entry name" value="SHORT-CHAIN DEHYDROGENASES/REDUCTASES FAMILY MEMBER"/>
    <property type="match status" value="1"/>
</dbReference>
<dbReference type="GO" id="GO:0016616">
    <property type="term" value="F:oxidoreductase activity, acting on the CH-OH group of donors, NAD or NADP as acceptor"/>
    <property type="evidence" value="ECO:0007669"/>
    <property type="project" value="TreeGrafter"/>
</dbReference>
<protein>
    <submittedName>
        <fullName evidence="3">NAD(P)-binding protein</fullName>
    </submittedName>
</protein>
<evidence type="ECO:0000313" key="4">
    <source>
        <dbReference type="Proteomes" id="UP000235672"/>
    </source>
</evidence>
<dbReference type="CDD" id="cd05233">
    <property type="entry name" value="SDR_c"/>
    <property type="match status" value="1"/>
</dbReference>
<keyword evidence="2" id="KW-0560">Oxidoreductase</keyword>
<dbReference type="Gene3D" id="3.40.50.720">
    <property type="entry name" value="NAD(P)-binding Rossmann-like Domain"/>
    <property type="match status" value="1"/>
</dbReference>
<keyword evidence="4" id="KW-1185">Reference proteome</keyword>
<dbReference type="STRING" id="1745343.A0A2J6PH41"/>
<dbReference type="PRINTS" id="PR00081">
    <property type="entry name" value="GDHRDH"/>
</dbReference>
<dbReference type="InterPro" id="IPR036291">
    <property type="entry name" value="NAD(P)-bd_dom_sf"/>
</dbReference>
<evidence type="ECO:0000256" key="1">
    <source>
        <dbReference type="ARBA" id="ARBA00006484"/>
    </source>
</evidence>
<dbReference type="Proteomes" id="UP000235672">
    <property type="component" value="Unassembled WGS sequence"/>
</dbReference>
<comment type="similarity">
    <text evidence="1">Belongs to the short-chain dehydrogenases/reductases (SDR) family.</text>
</comment>
<dbReference type="InterPro" id="IPR002347">
    <property type="entry name" value="SDR_fam"/>
</dbReference>
<gene>
    <name evidence="3" type="ORF">NA56DRAFT_612402</name>
</gene>
<organism evidence="3 4">
    <name type="scientific">Hyaloscypha hepaticicola</name>
    <dbReference type="NCBI Taxonomy" id="2082293"/>
    <lineage>
        <taxon>Eukaryota</taxon>
        <taxon>Fungi</taxon>
        <taxon>Dikarya</taxon>
        <taxon>Ascomycota</taxon>
        <taxon>Pezizomycotina</taxon>
        <taxon>Leotiomycetes</taxon>
        <taxon>Helotiales</taxon>
        <taxon>Hyaloscyphaceae</taxon>
        <taxon>Hyaloscypha</taxon>
    </lineage>
</organism>
<dbReference type="SUPFAM" id="SSF51735">
    <property type="entry name" value="NAD(P)-binding Rossmann-fold domains"/>
    <property type="match status" value="1"/>
</dbReference>
<evidence type="ECO:0000313" key="3">
    <source>
        <dbReference type="EMBL" id="PMD13323.1"/>
    </source>
</evidence>
<dbReference type="PRINTS" id="PR00080">
    <property type="entry name" value="SDRFAMILY"/>
</dbReference>
<reference evidence="3 4" key="1">
    <citation type="submission" date="2016-05" db="EMBL/GenBank/DDBJ databases">
        <title>A degradative enzymes factory behind the ericoid mycorrhizal symbiosis.</title>
        <authorList>
            <consortium name="DOE Joint Genome Institute"/>
            <person name="Martino E."/>
            <person name="Morin E."/>
            <person name="Grelet G."/>
            <person name="Kuo A."/>
            <person name="Kohler A."/>
            <person name="Daghino S."/>
            <person name="Barry K."/>
            <person name="Choi C."/>
            <person name="Cichocki N."/>
            <person name="Clum A."/>
            <person name="Copeland A."/>
            <person name="Hainaut M."/>
            <person name="Haridas S."/>
            <person name="Labutti K."/>
            <person name="Lindquist E."/>
            <person name="Lipzen A."/>
            <person name="Khouja H.-R."/>
            <person name="Murat C."/>
            <person name="Ohm R."/>
            <person name="Olson A."/>
            <person name="Spatafora J."/>
            <person name="Veneault-Fourrey C."/>
            <person name="Henrissat B."/>
            <person name="Grigoriev I."/>
            <person name="Martin F."/>
            <person name="Perotto S."/>
        </authorList>
    </citation>
    <scope>NUCLEOTIDE SEQUENCE [LARGE SCALE GENOMIC DNA]</scope>
    <source>
        <strain evidence="3 4">UAMH 7357</strain>
    </source>
</reference>
<name>A0A2J6PH41_9HELO</name>
<accession>A0A2J6PH41</accession>